<dbReference type="Proteomes" id="UP000297258">
    <property type="component" value="Unassembled WGS sequence"/>
</dbReference>
<protein>
    <recommendedName>
        <fullName evidence="1">Putative zinc-finger domain-containing protein</fullName>
    </recommendedName>
</protein>
<reference evidence="2 3" key="1">
    <citation type="submission" date="2019-03" db="EMBL/GenBank/DDBJ databases">
        <title>Draft genome of Massilia hortus sp. nov., a novel bacterial species of the Oxalobacteraceae family.</title>
        <authorList>
            <person name="Peta V."/>
            <person name="Raths R."/>
            <person name="Bucking H."/>
        </authorList>
    </citation>
    <scope>NUCLEOTIDE SEQUENCE [LARGE SCALE GENOMIC DNA]</scope>
    <source>
        <strain evidence="2 3">ONC3</strain>
    </source>
</reference>
<dbReference type="RefSeq" id="WP_135188994.1">
    <property type="nucleotide sequence ID" value="NZ_SPUM01000040.1"/>
</dbReference>
<dbReference type="AlphaFoldDB" id="A0A4Y9T1K9"/>
<sequence length="246" mass="25767">MNITDEILMAYADGELDPAQRAEVEQAMRADPGVAAAVERHRALRADVFAAFAGVLDEPVPERLQPRAVSSGHVRVDALQAAGARTLPARWSWPQWGGMAASLAVGILVGALGWQGMHVDASSAPLAQVGGELVAQGALAQALSRQLASEQGQDADVKLGVSFEAKDGSYCRSFTIGSAGGLACRSGGQWRVPVLAEGDAEQGGAYRQAGSAMPAAVLDAIDQRIAGRTLDAERERAVRAQGWTRR</sequence>
<dbReference type="Gene3D" id="1.10.10.1320">
    <property type="entry name" value="Anti-sigma factor, zinc-finger domain"/>
    <property type="match status" value="1"/>
</dbReference>
<evidence type="ECO:0000259" key="1">
    <source>
        <dbReference type="Pfam" id="PF13490"/>
    </source>
</evidence>
<evidence type="ECO:0000313" key="3">
    <source>
        <dbReference type="Proteomes" id="UP000297258"/>
    </source>
</evidence>
<organism evidence="2 3">
    <name type="scientific">Massilia horti</name>
    <dbReference type="NCBI Taxonomy" id="2562153"/>
    <lineage>
        <taxon>Bacteria</taxon>
        <taxon>Pseudomonadati</taxon>
        <taxon>Pseudomonadota</taxon>
        <taxon>Betaproteobacteria</taxon>
        <taxon>Burkholderiales</taxon>
        <taxon>Oxalobacteraceae</taxon>
        <taxon>Telluria group</taxon>
        <taxon>Massilia</taxon>
    </lineage>
</organism>
<dbReference type="InterPro" id="IPR027383">
    <property type="entry name" value="Znf_put"/>
</dbReference>
<evidence type="ECO:0000313" key="2">
    <source>
        <dbReference type="EMBL" id="TFW33436.1"/>
    </source>
</evidence>
<name>A0A4Y9T1K9_9BURK</name>
<dbReference type="OrthoDB" id="5702022at2"/>
<comment type="caution">
    <text evidence="2">The sequence shown here is derived from an EMBL/GenBank/DDBJ whole genome shotgun (WGS) entry which is preliminary data.</text>
</comment>
<proteinExistence type="predicted"/>
<feature type="domain" description="Putative zinc-finger" evidence="1">
    <location>
        <begin position="6"/>
        <end position="27"/>
    </location>
</feature>
<dbReference type="InterPro" id="IPR041916">
    <property type="entry name" value="Anti_sigma_zinc_sf"/>
</dbReference>
<keyword evidence="3" id="KW-1185">Reference proteome</keyword>
<gene>
    <name evidence="2" type="ORF">E4O92_06745</name>
</gene>
<dbReference type="Pfam" id="PF13490">
    <property type="entry name" value="zf-HC2"/>
    <property type="match status" value="1"/>
</dbReference>
<dbReference type="EMBL" id="SPUM01000040">
    <property type="protein sequence ID" value="TFW33436.1"/>
    <property type="molecule type" value="Genomic_DNA"/>
</dbReference>
<accession>A0A4Y9T1K9</accession>